<dbReference type="InterPro" id="IPR007497">
    <property type="entry name" value="SIMPL/DUF541"/>
</dbReference>
<sequence>MDKISALLLSVALIVSSIVLGFSADKVMKGFKAGERSVIVKGLSEKEVQADVMILPIKFTRASNDLNVLYKDLENDAQRVFAFLEQIGLNKKDITFTPPIVNDKLGDLYGSGQNVTYRYAGVGSVLLYTKDVVLGRKALEEIAKLGMDGLVIKIDDYDVEYVYTELNVIKPQMIEEATLNAREAAMKFAKDSESQLGKIKKATQGQFSISNRDKNTPYIKNVRVVSTVEYYLED</sequence>
<comment type="caution">
    <text evidence="1">The sequence shown here is derived from an EMBL/GenBank/DDBJ whole genome shotgun (WGS) entry which is preliminary data.</text>
</comment>
<keyword evidence="2" id="KW-1185">Reference proteome</keyword>
<proteinExistence type="predicted"/>
<name>A0ABS7JN11_9HELI</name>
<dbReference type="PANTHER" id="PTHR34387">
    <property type="entry name" value="SLR1258 PROTEIN"/>
    <property type="match status" value="1"/>
</dbReference>
<dbReference type="InterPro" id="IPR016907">
    <property type="entry name" value="UCP029033"/>
</dbReference>
<dbReference type="Proteomes" id="UP000700059">
    <property type="component" value="Unassembled WGS sequence"/>
</dbReference>
<reference evidence="1 2" key="1">
    <citation type="submission" date="2021-08" db="EMBL/GenBank/DDBJ databases">
        <title>Helicobacter spp. isolated from feces of Anatolian Ground Squirrel (Spermophilus xanthoprymnus) in Turkey.</title>
        <authorList>
            <person name="Aydin F."/>
            <person name="Abay S."/>
            <person name="Kayman T."/>
            <person name="Karakaya E."/>
            <person name="Saticioglu I.B."/>
        </authorList>
    </citation>
    <scope>NUCLEOTIDE SEQUENCE [LARGE SCALE GENOMIC DNA]</scope>
    <source>
        <strain evidence="1 2">Faydin-H70</strain>
    </source>
</reference>
<dbReference type="PANTHER" id="PTHR34387:SF2">
    <property type="entry name" value="SLR1258 PROTEIN"/>
    <property type="match status" value="1"/>
</dbReference>
<organism evidence="1 2">
    <name type="scientific">Helicobacter turcicus</name>
    <dbReference type="NCBI Taxonomy" id="2867412"/>
    <lineage>
        <taxon>Bacteria</taxon>
        <taxon>Pseudomonadati</taxon>
        <taxon>Campylobacterota</taxon>
        <taxon>Epsilonproteobacteria</taxon>
        <taxon>Campylobacterales</taxon>
        <taxon>Helicobacteraceae</taxon>
        <taxon>Helicobacter</taxon>
    </lineage>
</organism>
<accession>A0ABS7JN11</accession>
<gene>
    <name evidence="1" type="ORF">K4G57_04855</name>
</gene>
<dbReference type="EMBL" id="JAIGYQ010000005">
    <property type="protein sequence ID" value="MBX7490794.1"/>
    <property type="molecule type" value="Genomic_DNA"/>
</dbReference>
<dbReference type="Pfam" id="PF04402">
    <property type="entry name" value="SIMPL"/>
    <property type="match status" value="1"/>
</dbReference>
<dbReference type="InterPro" id="IPR052022">
    <property type="entry name" value="26kDa_periplasmic_antigen"/>
</dbReference>
<evidence type="ECO:0000313" key="1">
    <source>
        <dbReference type="EMBL" id="MBX7490794.1"/>
    </source>
</evidence>
<evidence type="ECO:0000313" key="2">
    <source>
        <dbReference type="Proteomes" id="UP000700059"/>
    </source>
</evidence>
<dbReference type="PIRSF" id="PIRSF029033">
    <property type="entry name" value="UCP029033"/>
    <property type="match status" value="1"/>
</dbReference>
<dbReference type="RefSeq" id="WP_221532004.1">
    <property type="nucleotide sequence ID" value="NZ_JAIGYP010000005.1"/>
</dbReference>
<protein>
    <submittedName>
        <fullName evidence="1">SIMPL domain-containing protein</fullName>
    </submittedName>
</protein>